<evidence type="ECO:0000313" key="2">
    <source>
        <dbReference type="Proteomes" id="UP000799438"/>
    </source>
</evidence>
<reference evidence="1" key="1">
    <citation type="journal article" date="2020" name="Stud. Mycol.">
        <title>101 Dothideomycetes genomes: a test case for predicting lifestyles and emergence of pathogens.</title>
        <authorList>
            <person name="Haridas S."/>
            <person name="Albert R."/>
            <person name="Binder M."/>
            <person name="Bloem J."/>
            <person name="Labutti K."/>
            <person name="Salamov A."/>
            <person name="Andreopoulos B."/>
            <person name="Baker S."/>
            <person name="Barry K."/>
            <person name="Bills G."/>
            <person name="Bluhm B."/>
            <person name="Cannon C."/>
            <person name="Castanera R."/>
            <person name="Culley D."/>
            <person name="Daum C."/>
            <person name="Ezra D."/>
            <person name="Gonzalez J."/>
            <person name="Henrissat B."/>
            <person name="Kuo A."/>
            <person name="Liang C."/>
            <person name="Lipzen A."/>
            <person name="Lutzoni F."/>
            <person name="Magnuson J."/>
            <person name="Mondo S."/>
            <person name="Nolan M."/>
            <person name="Ohm R."/>
            <person name="Pangilinan J."/>
            <person name="Park H.-J."/>
            <person name="Ramirez L."/>
            <person name="Alfaro M."/>
            <person name="Sun H."/>
            <person name="Tritt A."/>
            <person name="Yoshinaga Y."/>
            <person name="Zwiers L.-H."/>
            <person name="Turgeon B."/>
            <person name="Goodwin S."/>
            <person name="Spatafora J."/>
            <person name="Crous P."/>
            <person name="Grigoriev I."/>
        </authorList>
    </citation>
    <scope>NUCLEOTIDE SEQUENCE</scope>
    <source>
        <strain evidence="1">CBS 121167</strain>
    </source>
</reference>
<gene>
    <name evidence="1" type="ORF">K452DRAFT_288195</name>
</gene>
<dbReference type="Proteomes" id="UP000799438">
    <property type="component" value="Unassembled WGS sequence"/>
</dbReference>
<dbReference type="GeneID" id="54298103"/>
<protein>
    <submittedName>
        <fullName evidence="1">Uncharacterized protein</fullName>
    </submittedName>
</protein>
<dbReference type="EMBL" id="ML995487">
    <property type="protein sequence ID" value="KAF2141499.1"/>
    <property type="molecule type" value="Genomic_DNA"/>
</dbReference>
<dbReference type="RefSeq" id="XP_033397212.1">
    <property type="nucleotide sequence ID" value="XM_033540607.1"/>
</dbReference>
<evidence type="ECO:0000313" key="1">
    <source>
        <dbReference type="EMBL" id="KAF2141499.1"/>
    </source>
</evidence>
<sequence length="207" mass="22269">MATTTYVATVTARAQSQPAVGRSEPHTDVVGDQLNLPQSASAVHAHITCSPKIRSMVIGLLCLLRSYISVCYCCPSRTPPKIAEKKQCHTIVCGIATCIGLVGLKLKSTSPQSLPPTTTYCTAMRLVLMHFVLHLSMETACVPWCRPSQSQCRYAAQGPGSAASACHAPREERARSRAPSSVLFSMLKARLATTSRATIHCEHYPGT</sequence>
<proteinExistence type="predicted"/>
<keyword evidence="2" id="KW-1185">Reference proteome</keyword>
<name>A0A6A6BBB8_9PEZI</name>
<dbReference type="AlphaFoldDB" id="A0A6A6BBB8"/>
<organism evidence="1 2">
    <name type="scientific">Aplosporella prunicola CBS 121167</name>
    <dbReference type="NCBI Taxonomy" id="1176127"/>
    <lineage>
        <taxon>Eukaryota</taxon>
        <taxon>Fungi</taxon>
        <taxon>Dikarya</taxon>
        <taxon>Ascomycota</taxon>
        <taxon>Pezizomycotina</taxon>
        <taxon>Dothideomycetes</taxon>
        <taxon>Dothideomycetes incertae sedis</taxon>
        <taxon>Botryosphaeriales</taxon>
        <taxon>Aplosporellaceae</taxon>
        <taxon>Aplosporella</taxon>
    </lineage>
</organism>
<accession>A0A6A6BBB8</accession>